<dbReference type="PANTHER" id="PTHR33698">
    <property type="entry name" value="NUCLEAR TRANSPORT FACTOR 2 (NTF2)-LIKE PROTEIN"/>
    <property type="match status" value="1"/>
</dbReference>
<dbReference type="Gene3D" id="3.10.450.50">
    <property type="match status" value="1"/>
</dbReference>
<evidence type="ECO:0000313" key="3">
    <source>
        <dbReference type="Proteomes" id="UP000631114"/>
    </source>
</evidence>
<evidence type="ECO:0000313" key="2">
    <source>
        <dbReference type="EMBL" id="KAF9601557.1"/>
    </source>
</evidence>
<feature type="domain" description="SnoaL-like" evidence="1">
    <location>
        <begin position="96"/>
        <end position="191"/>
    </location>
</feature>
<comment type="caution">
    <text evidence="2">The sequence shown here is derived from an EMBL/GenBank/DDBJ whole genome shotgun (WGS) entry which is preliminary data.</text>
</comment>
<reference evidence="2 3" key="1">
    <citation type="submission" date="2020-10" db="EMBL/GenBank/DDBJ databases">
        <title>The Coptis chinensis genome and diversification of protoberbering-type alkaloids.</title>
        <authorList>
            <person name="Wang B."/>
            <person name="Shu S."/>
            <person name="Song C."/>
            <person name="Liu Y."/>
        </authorList>
    </citation>
    <scope>NUCLEOTIDE SEQUENCE [LARGE SCALE GENOMIC DNA]</scope>
    <source>
        <strain evidence="2">HL-2020</strain>
        <tissue evidence="2">Leaf</tissue>
    </source>
</reference>
<dbReference type="Proteomes" id="UP000631114">
    <property type="component" value="Unassembled WGS sequence"/>
</dbReference>
<dbReference type="OrthoDB" id="201750at2759"/>
<dbReference type="Pfam" id="PF12680">
    <property type="entry name" value="SnoaL_2"/>
    <property type="match status" value="1"/>
</dbReference>
<keyword evidence="3" id="KW-1185">Reference proteome</keyword>
<gene>
    <name evidence="2" type="ORF">IFM89_020385</name>
</gene>
<name>A0A835HNN8_9MAGN</name>
<dbReference type="AlphaFoldDB" id="A0A835HNN8"/>
<evidence type="ECO:0000259" key="1">
    <source>
        <dbReference type="Pfam" id="PF12680"/>
    </source>
</evidence>
<proteinExistence type="predicted"/>
<protein>
    <recommendedName>
        <fullName evidence="1">SnoaL-like domain-containing protein</fullName>
    </recommendedName>
</protein>
<dbReference type="EMBL" id="JADFTS010000006">
    <property type="protein sequence ID" value="KAF9601557.1"/>
    <property type="molecule type" value="Genomic_DNA"/>
</dbReference>
<dbReference type="InterPro" id="IPR032710">
    <property type="entry name" value="NTF2-like_dom_sf"/>
</dbReference>
<sequence length="237" mass="26617">AFSDTKKPFYPTQLQTNHAELHYISLLSSLSSFLSPHAKTPTQLLTTVSSTTPKPLPKTVIPLSLVNKATRIKTLVEEAENALTSLESNFSASTIVRNFYSGINEHDLDSVKDLISENCVYEDLVFPQPFVGRQAILDFFKKFTDSISKDLQFVIDDISNEDSLAVGVTWHLEWKGRPFPFSRGCSFYRLEVVNGKKQIIYGRDSVEPSFKPGETALVAIKGVTWLLQQFPQLADRL</sequence>
<organism evidence="2 3">
    <name type="scientific">Coptis chinensis</name>
    <dbReference type="NCBI Taxonomy" id="261450"/>
    <lineage>
        <taxon>Eukaryota</taxon>
        <taxon>Viridiplantae</taxon>
        <taxon>Streptophyta</taxon>
        <taxon>Embryophyta</taxon>
        <taxon>Tracheophyta</taxon>
        <taxon>Spermatophyta</taxon>
        <taxon>Magnoliopsida</taxon>
        <taxon>Ranunculales</taxon>
        <taxon>Ranunculaceae</taxon>
        <taxon>Coptidoideae</taxon>
        <taxon>Coptis</taxon>
    </lineage>
</organism>
<dbReference type="PANTHER" id="PTHR33698:SF3">
    <property type="entry name" value="OS09G0266000 PROTEIN"/>
    <property type="match status" value="1"/>
</dbReference>
<dbReference type="SUPFAM" id="SSF54427">
    <property type="entry name" value="NTF2-like"/>
    <property type="match status" value="1"/>
</dbReference>
<dbReference type="InterPro" id="IPR037401">
    <property type="entry name" value="SnoaL-like"/>
</dbReference>
<feature type="non-terminal residue" evidence="2">
    <location>
        <position position="1"/>
    </location>
</feature>
<accession>A0A835HNN8</accession>